<dbReference type="STRING" id="380244.SAMN05216298_4854"/>
<dbReference type="RefSeq" id="WP_091054025.1">
    <property type="nucleotide sequence ID" value="NZ_FNGF01000008.1"/>
</dbReference>
<reference evidence="2" key="1">
    <citation type="submission" date="2016-10" db="EMBL/GenBank/DDBJ databases">
        <authorList>
            <person name="Varghese N."/>
            <person name="Submissions S."/>
        </authorList>
    </citation>
    <scope>NUCLEOTIDE SEQUENCE [LARGE SCALE GENOMIC DNA]</scope>
    <source>
        <strain evidence="2">CGMCC 4.3147</strain>
    </source>
</reference>
<dbReference type="OrthoDB" id="5621159at2"/>
<sequence length="283" mass="29371">MAGVHRRRGRLSKEGRRLLGGAALLAVFAPVTAYTLNAAIAHVQSCGTEVELKVAAAPEIAAVLDEFIAAGGGAPSRGSDVCADITVEAVAGNAVQDTGADVWIPETGLWRNLPGPDGALPADQWEVLQDSTASSAVGLALPEGQSTDQVLPDETVVALQDPRQHAASLMWIIIFGVDEYTPEGGDGPPVMSAPEVAAHNSTGGTTLQAPAGAAQVAQFEYPMLVRAELGPDEREAAQNLLRSYSSAQYGELLAQHGLTPGIPQPAPSSTEVIEAALRGWDER</sequence>
<evidence type="ECO:0000313" key="2">
    <source>
        <dbReference type="Proteomes" id="UP000198662"/>
    </source>
</evidence>
<evidence type="ECO:0000313" key="1">
    <source>
        <dbReference type="EMBL" id="SDL69513.1"/>
    </source>
</evidence>
<protein>
    <submittedName>
        <fullName evidence="1">Uncharacterized protein</fullName>
    </submittedName>
</protein>
<accession>A0A1G9M5V0</accession>
<organism evidence="1 2">
    <name type="scientific">Glycomyces sambucus</name>
    <dbReference type="NCBI Taxonomy" id="380244"/>
    <lineage>
        <taxon>Bacteria</taxon>
        <taxon>Bacillati</taxon>
        <taxon>Actinomycetota</taxon>
        <taxon>Actinomycetes</taxon>
        <taxon>Glycomycetales</taxon>
        <taxon>Glycomycetaceae</taxon>
        <taxon>Glycomyces</taxon>
    </lineage>
</organism>
<dbReference type="EMBL" id="FNGF01000008">
    <property type="protein sequence ID" value="SDL69513.1"/>
    <property type="molecule type" value="Genomic_DNA"/>
</dbReference>
<proteinExistence type="predicted"/>
<keyword evidence="2" id="KW-1185">Reference proteome</keyword>
<dbReference type="AlphaFoldDB" id="A0A1G9M5V0"/>
<gene>
    <name evidence="1" type="ORF">SAMN05216298_4854</name>
</gene>
<name>A0A1G9M5V0_9ACTN</name>
<dbReference type="Proteomes" id="UP000198662">
    <property type="component" value="Unassembled WGS sequence"/>
</dbReference>